<dbReference type="InterPro" id="IPR013762">
    <property type="entry name" value="Integrase-like_cat_sf"/>
</dbReference>
<dbReference type="EMBL" id="CP121195">
    <property type="protein sequence ID" value="XBH12474.1"/>
    <property type="molecule type" value="Genomic_DNA"/>
</dbReference>
<dbReference type="GO" id="GO:0015074">
    <property type="term" value="P:DNA integration"/>
    <property type="evidence" value="ECO:0007669"/>
    <property type="project" value="UniProtKB-KW"/>
</dbReference>
<proteinExistence type="predicted"/>
<dbReference type="PROSITE" id="PS51898">
    <property type="entry name" value="TYR_RECOMBINASE"/>
    <property type="match status" value="1"/>
</dbReference>
<dbReference type="SUPFAM" id="SSF56349">
    <property type="entry name" value="DNA breaking-rejoining enzymes"/>
    <property type="match status" value="1"/>
</dbReference>
<dbReference type="GO" id="GO:0007059">
    <property type="term" value="P:chromosome segregation"/>
    <property type="evidence" value="ECO:0007669"/>
    <property type="project" value="UniProtKB-KW"/>
</dbReference>
<dbReference type="InterPro" id="IPR044068">
    <property type="entry name" value="CB"/>
</dbReference>
<protein>
    <submittedName>
        <fullName evidence="8">Site-specific integrase</fullName>
    </submittedName>
</protein>
<feature type="domain" description="Tyr recombinase" evidence="6">
    <location>
        <begin position="122"/>
        <end position="307"/>
    </location>
</feature>
<evidence type="ECO:0000259" key="7">
    <source>
        <dbReference type="PROSITE" id="PS51900"/>
    </source>
</evidence>
<keyword evidence="4" id="KW-0233">DNA recombination</keyword>
<dbReference type="InterPro" id="IPR011010">
    <property type="entry name" value="DNA_brk_join_enz"/>
</dbReference>
<dbReference type="GO" id="GO:0006310">
    <property type="term" value="P:DNA recombination"/>
    <property type="evidence" value="ECO:0007669"/>
    <property type="project" value="UniProtKB-KW"/>
</dbReference>
<evidence type="ECO:0000313" key="8">
    <source>
        <dbReference type="EMBL" id="XBH12474.1"/>
    </source>
</evidence>
<evidence type="ECO:0000256" key="2">
    <source>
        <dbReference type="ARBA" id="ARBA00022908"/>
    </source>
</evidence>
<dbReference type="Pfam" id="PF00589">
    <property type="entry name" value="Phage_integrase"/>
    <property type="match status" value="1"/>
</dbReference>
<evidence type="ECO:0000256" key="4">
    <source>
        <dbReference type="ARBA" id="ARBA00023172"/>
    </source>
</evidence>
<dbReference type="PROSITE" id="PS51900">
    <property type="entry name" value="CB"/>
    <property type="match status" value="1"/>
</dbReference>
<dbReference type="InterPro" id="IPR002104">
    <property type="entry name" value="Integrase_catalytic"/>
</dbReference>
<evidence type="ECO:0000256" key="1">
    <source>
        <dbReference type="ARBA" id="ARBA00022829"/>
    </source>
</evidence>
<dbReference type="GO" id="GO:0003677">
    <property type="term" value="F:DNA binding"/>
    <property type="evidence" value="ECO:0007669"/>
    <property type="project" value="UniProtKB-UniRule"/>
</dbReference>
<sequence>MTTELILAAVPPQSSEGEPLALSPAQARLRKMVLDAVASPHSKRNYAKALDDLFAFCASRPLSRSLLMEWRAGMEALSPSTINVRLSAVRKMVGEARHAGMIGLEEAASLTDIPNIRQKGTRLGNWLTREQAKELLAVPDRSTLKGKRDYVILALLVGCALRRNELAELDVETIQQREGRWVLADLEGKGRRIRTVAIPIWVKQGINAWMTTAGIEDGRLLRSVSKSGKVNRDTLSDWAVWSVVEQSSKQIGIERFGAHDLRRTCAKLCRKSGGDLEQIKFLLGHSSIQTTERYLGSEQDIEIAVNDNLGL</sequence>
<feature type="domain" description="Core-binding (CB)" evidence="7">
    <location>
        <begin position="24"/>
        <end position="97"/>
    </location>
</feature>
<gene>
    <name evidence="8" type="ORF">P8936_12320</name>
</gene>
<dbReference type="InterPro" id="IPR050090">
    <property type="entry name" value="Tyrosine_recombinase_XerCD"/>
</dbReference>
<dbReference type="AlphaFoldDB" id="A0AAU7D5B0"/>
<reference evidence="8" key="1">
    <citation type="submission" date="2023-03" db="EMBL/GenBank/DDBJ databases">
        <title>Edaphobacter sp.</title>
        <authorList>
            <person name="Huber K.J."/>
            <person name="Papendorf J."/>
            <person name="Pilke C."/>
            <person name="Bunk B."/>
            <person name="Sproeer C."/>
            <person name="Pester M."/>
        </authorList>
    </citation>
    <scope>NUCLEOTIDE SEQUENCE</scope>
    <source>
        <strain evidence="8">DSM 109920</strain>
    </source>
</reference>
<evidence type="ECO:0000259" key="6">
    <source>
        <dbReference type="PROSITE" id="PS51898"/>
    </source>
</evidence>
<dbReference type="PANTHER" id="PTHR30349">
    <property type="entry name" value="PHAGE INTEGRASE-RELATED"/>
    <property type="match status" value="1"/>
</dbReference>
<keyword evidence="1" id="KW-0159">Chromosome partition</keyword>
<dbReference type="Gene3D" id="1.10.443.10">
    <property type="entry name" value="Intergrase catalytic core"/>
    <property type="match status" value="1"/>
</dbReference>
<evidence type="ECO:0000256" key="3">
    <source>
        <dbReference type="ARBA" id="ARBA00023125"/>
    </source>
</evidence>
<dbReference type="RefSeq" id="WP_348269495.1">
    <property type="nucleotide sequence ID" value="NZ_CP121195.1"/>
</dbReference>
<dbReference type="PANTHER" id="PTHR30349:SF81">
    <property type="entry name" value="TYROSINE RECOMBINASE XERC"/>
    <property type="match status" value="1"/>
</dbReference>
<organism evidence="8">
    <name type="scientific">Edaphobacter paludis</name>
    <dbReference type="NCBI Taxonomy" id="3035702"/>
    <lineage>
        <taxon>Bacteria</taxon>
        <taxon>Pseudomonadati</taxon>
        <taxon>Acidobacteriota</taxon>
        <taxon>Terriglobia</taxon>
        <taxon>Terriglobales</taxon>
        <taxon>Acidobacteriaceae</taxon>
        <taxon>Edaphobacter</taxon>
    </lineage>
</organism>
<evidence type="ECO:0000256" key="5">
    <source>
        <dbReference type="PROSITE-ProRule" id="PRU01248"/>
    </source>
</evidence>
<keyword evidence="2" id="KW-0229">DNA integration</keyword>
<name>A0AAU7D5B0_9BACT</name>
<dbReference type="CDD" id="cd00397">
    <property type="entry name" value="DNA_BRE_C"/>
    <property type="match status" value="1"/>
</dbReference>
<accession>A0AAU7D5B0</accession>
<keyword evidence="3 5" id="KW-0238">DNA-binding</keyword>